<reference evidence="11" key="3">
    <citation type="submission" date="2015-04" db="UniProtKB">
        <authorList>
            <consortium name="EnsemblPlants"/>
        </authorList>
    </citation>
    <scope>IDENTIFICATION</scope>
    <source>
        <strain evidence="11">cv. Jemalong A17</strain>
    </source>
</reference>
<reference evidence="10 12" key="2">
    <citation type="journal article" date="2014" name="BMC Genomics">
        <title>An improved genome release (version Mt4.0) for the model legume Medicago truncatula.</title>
        <authorList>
            <person name="Tang H."/>
            <person name="Krishnakumar V."/>
            <person name="Bidwell S."/>
            <person name="Rosen B."/>
            <person name="Chan A."/>
            <person name="Zhou S."/>
            <person name="Gentzbittel L."/>
            <person name="Childs K.L."/>
            <person name="Yandell M."/>
            <person name="Gundlach H."/>
            <person name="Mayer K.F."/>
            <person name="Schwartz D.C."/>
            <person name="Town C.D."/>
        </authorList>
    </citation>
    <scope>GENOME REANNOTATION</scope>
    <source>
        <strain evidence="11 12">cv. Jemalong A17</strain>
    </source>
</reference>
<organism evidence="10 12">
    <name type="scientific">Medicago truncatula</name>
    <name type="common">Barrel medic</name>
    <name type="synonym">Medicago tribuloides</name>
    <dbReference type="NCBI Taxonomy" id="3880"/>
    <lineage>
        <taxon>Eukaryota</taxon>
        <taxon>Viridiplantae</taxon>
        <taxon>Streptophyta</taxon>
        <taxon>Embryophyta</taxon>
        <taxon>Tracheophyta</taxon>
        <taxon>Spermatophyta</taxon>
        <taxon>Magnoliopsida</taxon>
        <taxon>eudicotyledons</taxon>
        <taxon>Gunneridae</taxon>
        <taxon>Pentapetalae</taxon>
        <taxon>rosids</taxon>
        <taxon>fabids</taxon>
        <taxon>Fabales</taxon>
        <taxon>Fabaceae</taxon>
        <taxon>Papilionoideae</taxon>
        <taxon>50 kb inversion clade</taxon>
        <taxon>NPAAA clade</taxon>
        <taxon>Hologalegina</taxon>
        <taxon>IRL clade</taxon>
        <taxon>Trifolieae</taxon>
        <taxon>Medicago</taxon>
    </lineage>
</organism>
<sequence>MIVIKFVHEHIHNAPSLAYRHRSTHDFSVLPYLMALFNCALWLLYGLMQADATLSINSFGCLIMAIYI</sequence>
<name>G7IL95_MEDTR</name>
<evidence type="ECO:0000256" key="7">
    <source>
        <dbReference type="ARBA" id="ARBA00022989"/>
    </source>
</evidence>
<reference evidence="10 12" key="1">
    <citation type="journal article" date="2011" name="Nature">
        <title>The Medicago genome provides insight into the evolution of rhizobial symbioses.</title>
        <authorList>
            <person name="Young N.D."/>
            <person name="Debelle F."/>
            <person name="Oldroyd G.E."/>
            <person name="Geurts R."/>
            <person name="Cannon S.B."/>
            <person name="Udvardi M.K."/>
            <person name="Benedito V.A."/>
            <person name="Mayer K.F."/>
            <person name="Gouzy J."/>
            <person name="Schoof H."/>
            <person name="Van de Peer Y."/>
            <person name="Proost S."/>
            <person name="Cook D.R."/>
            <person name="Meyers B.C."/>
            <person name="Spannagl M."/>
            <person name="Cheung F."/>
            <person name="De Mita S."/>
            <person name="Krishnakumar V."/>
            <person name="Gundlach H."/>
            <person name="Zhou S."/>
            <person name="Mudge J."/>
            <person name="Bharti A.K."/>
            <person name="Murray J.D."/>
            <person name="Naoumkina M.A."/>
            <person name="Rosen B."/>
            <person name="Silverstein K.A."/>
            <person name="Tang H."/>
            <person name="Rombauts S."/>
            <person name="Zhao P.X."/>
            <person name="Zhou P."/>
            <person name="Barbe V."/>
            <person name="Bardou P."/>
            <person name="Bechner M."/>
            <person name="Bellec A."/>
            <person name="Berger A."/>
            <person name="Berges H."/>
            <person name="Bidwell S."/>
            <person name="Bisseling T."/>
            <person name="Choisne N."/>
            <person name="Couloux A."/>
            <person name="Denny R."/>
            <person name="Deshpande S."/>
            <person name="Dai X."/>
            <person name="Doyle J.J."/>
            <person name="Dudez A.M."/>
            <person name="Farmer A.D."/>
            <person name="Fouteau S."/>
            <person name="Franken C."/>
            <person name="Gibelin C."/>
            <person name="Gish J."/>
            <person name="Goldstein S."/>
            <person name="Gonzalez A.J."/>
            <person name="Green P.J."/>
            <person name="Hallab A."/>
            <person name="Hartog M."/>
            <person name="Hua A."/>
            <person name="Humphray S.J."/>
            <person name="Jeong D.H."/>
            <person name="Jing Y."/>
            <person name="Jocker A."/>
            <person name="Kenton S.M."/>
            <person name="Kim D.J."/>
            <person name="Klee K."/>
            <person name="Lai H."/>
            <person name="Lang C."/>
            <person name="Lin S."/>
            <person name="Macmil S.L."/>
            <person name="Magdelenat G."/>
            <person name="Matthews L."/>
            <person name="McCorrison J."/>
            <person name="Monaghan E.L."/>
            <person name="Mun J.H."/>
            <person name="Najar F.Z."/>
            <person name="Nicholson C."/>
            <person name="Noirot C."/>
            <person name="O'Bleness M."/>
            <person name="Paule C.R."/>
            <person name="Poulain J."/>
            <person name="Prion F."/>
            <person name="Qin B."/>
            <person name="Qu C."/>
            <person name="Retzel E.F."/>
            <person name="Riddle C."/>
            <person name="Sallet E."/>
            <person name="Samain S."/>
            <person name="Samson N."/>
            <person name="Sanders I."/>
            <person name="Saurat O."/>
            <person name="Scarpelli C."/>
            <person name="Schiex T."/>
            <person name="Segurens B."/>
            <person name="Severin A.J."/>
            <person name="Sherrier D.J."/>
            <person name="Shi R."/>
            <person name="Sims S."/>
            <person name="Singer S.R."/>
            <person name="Sinharoy S."/>
            <person name="Sterck L."/>
            <person name="Viollet A."/>
            <person name="Wang B.B."/>
            <person name="Wang K."/>
            <person name="Wang M."/>
            <person name="Wang X."/>
            <person name="Warfsmann J."/>
            <person name="Weissenbach J."/>
            <person name="White D.D."/>
            <person name="White J.D."/>
            <person name="Wiley G.B."/>
            <person name="Wincker P."/>
            <person name="Xing Y."/>
            <person name="Yang L."/>
            <person name="Yao Z."/>
            <person name="Ying F."/>
            <person name="Zhai J."/>
            <person name="Zhou L."/>
            <person name="Zuber A."/>
            <person name="Denarie J."/>
            <person name="Dixon R.A."/>
            <person name="May G.D."/>
            <person name="Schwartz D.C."/>
            <person name="Rogers J."/>
            <person name="Quetier F."/>
            <person name="Town C.D."/>
            <person name="Roe B.A."/>
        </authorList>
    </citation>
    <scope>NUCLEOTIDE SEQUENCE [LARGE SCALE GENOMIC DNA]</scope>
    <source>
        <strain evidence="10">A17</strain>
        <strain evidence="11 12">cv. Jemalong A17</strain>
    </source>
</reference>
<accession>G7IL95</accession>
<keyword evidence="3" id="KW-0813">Transport</keyword>
<protein>
    <submittedName>
        <fullName evidence="10">Sugar efflux transporter for intercellular exchange protein</fullName>
    </submittedName>
</protein>
<dbReference type="EnsemblPlants" id="AES63383">
    <property type="protein sequence ID" value="AES63383"/>
    <property type="gene ID" value="MTR_2g008140"/>
</dbReference>
<dbReference type="eggNOG" id="KOG1623">
    <property type="taxonomic scope" value="Eukaryota"/>
</dbReference>
<evidence type="ECO:0000256" key="2">
    <source>
        <dbReference type="ARBA" id="ARBA00007809"/>
    </source>
</evidence>
<dbReference type="HOGENOM" id="CLU_2797729_0_0_1"/>
<keyword evidence="12" id="KW-1185">Reference proteome</keyword>
<dbReference type="AlphaFoldDB" id="G7IL95"/>
<evidence type="ECO:0000256" key="4">
    <source>
        <dbReference type="ARBA" id="ARBA00022597"/>
    </source>
</evidence>
<dbReference type="EMBL" id="CM001218">
    <property type="protein sequence ID" value="AES63383.1"/>
    <property type="molecule type" value="Genomic_DNA"/>
</dbReference>
<keyword evidence="4" id="KW-0762">Sugar transport</keyword>
<dbReference type="GO" id="GO:0051119">
    <property type="term" value="F:sugar transmembrane transporter activity"/>
    <property type="evidence" value="ECO:0007669"/>
    <property type="project" value="InterPro"/>
</dbReference>
<evidence type="ECO:0000256" key="9">
    <source>
        <dbReference type="SAM" id="Phobius"/>
    </source>
</evidence>
<evidence type="ECO:0000313" key="10">
    <source>
        <dbReference type="EMBL" id="AES63383.1"/>
    </source>
</evidence>
<keyword evidence="8 9" id="KW-0472">Membrane</keyword>
<evidence type="ECO:0000256" key="5">
    <source>
        <dbReference type="ARBA" id="ARBA00022692"/>
    </source>
</evidence>
<dbReference type="STRING" id="3880.G7IL95"/>
<dbReference type="InterPro" id="IPR047664">
    <property type="entry name" value="SWEET"/>
</dbReference>
<dbReference type="Proteomes" id="UP000002051">
    <property type="component" value="Chromosome 2"/>
</dbReference>
<keyword evidence="5 9" id="KW-0812">Transmembrane</keyword>
<evidence type="ECO:0000313" key="12">
    <source>
        <dbReference type="Proteomes" id="UP000002051"/>
    </source>
</evidence>
<evidence type="ECO:0000256" key="8">
    <source>
        <dbReference type="ARBA" id="ARBA00023136"/>
    </source>
</evidence>
<evidence type="ECO:0000256" key="6">
    <source>
        <dbReference type="ARBA" id="ARBA00022737"/>
    </source>
</evidence>
<dbReference type="GO" id="GO:0016020">
    <property type="term" value="C:membrane"/>
    <property type="evidence" value="ECO:0007669"/>
    <property type="project" value="InterPro"/>
</dbReference>
<dbReference type="InterPro" id="IPR004316">
    <property type="entry name" value="SWEET_rpt"/>
</dbReference>
<comment type="similarity">
    <text evidence="2">Belongs to the SWEET sugar transporter family.</text>
</comment>
<dbReference type="GO" id="GO:0012505">
    <property type="term" value="C:endomembrane system"/>
    <property type="evidence" value="ECO:0007669"/>
    <property type="project" value="UniProtKB-SubCell"/>
</dbReference>
<keyword evidence="7 9" id="KW-1133">Transmembrane helix</keyword>
<dbReference type="PANTHER" id="PTHR10791">
    <property type="entry name" value="RAG1-ACTIVATING PROTEIN 1"/>
    <property type="match status" value="1"/>
</dbReference>
<keyword evidence="6" id="KW-0677">Repeat</keyword>
<evidence type="ECO:0000313" key="11">
    <source>
        <dbReference type="EnsemblPlants" id="AES63383"/>
    </source>
</evidence>
<evidence type="ECO:0000256" key="3">
    <source>
        <dbReference type="ARBA" id="ARBA00022448"/>
    </source>
</evidence>
<gene>
    <name evidence="10" type="ordered locus">MTR_2g008140</name>
</gene>
<dbReference type="PANTHER" id="PTHR10791:SF37">
    <property type="entry name" value="OS09G0508250 PROTEIN"/>
    <property type="match status" value="1"/>
</dbReference>
<dbReference type="Pfam" id="PF03083">
    <property type="entry name" value="MtN3_slv"/>
    <property type="match status" value="1"/>
</dbReference>
<dbReference type="PaxDb" id="3880-AES63383"/>
<proteinExistence type="inferred from homology"/>
<dbReference type="Gene3D" id="1.20.1280.290">
    <property type="match status" value="1"/>
</dbReference>
<comment type="subcellular location">
    <subcellularLocation>
        <location evidence="1">Endomembrane system</location>
        <topology evidence="1">Multi-pass membrane protein</topology>
    </subcellularLocation>
</comment>
<feature type="transmembrane region" description="Helical" evidence="9">
    <location>
        <begin position="29"/>
        <end position="48"/>
    </location>
</feature>
<evidence type="ECO:0000256" key="1">
    <source>
        <dbReference type="ARBA" id="ARBA00004127"/>
    </source>
</evidence>